<dbReference type="SMART" id="SM00093">
    <property type="entry name" value="SERPIN"/>
    <property type="match status" value="1"/>
</dbReference>
<dbReference type="PROSITE" id="PS00284">
    <property type="entry name" value="SERPIN"/>
    <property type="match status" value="1"/>
</dbReference>
<dbReference type="Pfam" id="PF00079">
    <property type="entry name" value="Serpin"/>
    <property type="match status" value="1"/>
</dbReference>
<name>A0A8S3WQ98_PARAO</name>
<feature type="chain" id="PRO_5035744988" evidence="2">
    <location>
        <begin position="31"/>
        <end position="451"/>
    </location>
</feature>
<protein>
    <submittedName>
        <fullName evidence="4">(apollo) hypothetical protein</fullName>
    </submittedName>
</protein>
<dbReference type="InterPro" id="IPR023796">
    <property type="entry name" value="Serpin_dom"/>
</dbReference>
<dbReference type="GO" id="GO:0005615">
    <property type="term" value="C:extracellular space"/>
    <property type="evidence" value="ECO:0007669"/>
    <property type="project" value="InterPro"/>
</dbReference>
<comment type="caution">
    <text evidence="4">The sequence shown here is derived from an EMBL/GenBank/DDBJ whole genome shotgun (WGS) entry which is preliminary data.</text>
</comment>
<sequence>MTSSDERTENYTMRIILFLVLICLMHLGQTEMEIQQPGSKHDEQNLLVNALNEFGFNLLTKMMKSYPNENIIISPASISCLLAMTLLGSVGRSYDELAKALGFSEDILTNRHNHEMFGELLQRVNSNDSWSKTMIADVVFVDKQSQLREAYRSYLHRVYKGDVLSVDFKDAVKVKEMINKWVSEQTKGRIDQFLKQSLPMNTKVVLLSALYFSGQWAKSFIPEHTRKMPFTRVNDTIIADVMLNWGKFDYIFSVKDGLHMIAFPYNDSVTTMYALKPRLSKELSLSDLMQRLDYSKIDNLINQMARVDTIVRFPKMEIKSDVNLDSPLKDLGIKSIFNPNEANFALMIDTNTKVNKTQDKLISRINNGDVEPKGLKSIVNSLMNPGVYVDSVMHEVNLKIDEYGTEAVAATSGILARTSELFYADSPFYMFIRNEKTKLITFSAVVFDPTV</sequence>
<evidence type="ECO:0000256" key="1">
    <source>
        <dbReference type="RuleBase" id="RU000411"/>
    </source>
</evidence>
<comment type="similarity">
    <text evidence="1">Belongs to the serpin family.</text>
</comment>
<dbReference type="GO" id="GO:0004867">
    <property type="term" value="F:serine-type endopeptidase inhibitor activity"/>
    <property type="evidence" value="ECO:0007669"/>
    <property type="project" value="InterPro"/>
</dbReference>
<reference evidence="4" key="1">
    <citation type="submission" date="2021-04" db="EMBL/GenBank/DDBJ databases">
        <authorList>
            <person name="Tunstrom K."/>
        </authorList>
    </citation>
    <scope>NUCLEOTIDE SEQUENCE</scope>
</reference>
<gene>
    <name evidence="4" type="ORF">PAPOLLO_LOCUS8504</name>
</gene>
<evidence type="ECO:0000313" key="4">
    <source>
        <dbReference type="EMBL" id="CAG4971853.1"/>
    </source>
</evidence>
<feature type="signal peptide" evidence="2">
    <location>
        <begin position="1"/>
        <end position="30"/>
    </location>
</feature>
<proteinExistence type="inferred from homology"/>
<accession>A0A8S3WQ98</accession>
<dbReference type="PANTHER" id="PTHR11461:SF342">
    <property type="entry name" value="SERINE PROTEASE INHIBITOR 28DC"/>
    <property type="match status" value="1"/>
</dbReference>
<dbReference type="AlphaFoldDB" id="A0A8S3WQ98"/>
<keyword evidence="5" id="KW-1185">Reference proteome</keyword>
<keyword evidence="2" id="KW-0732">Signal</keyword>
<dbReference type="InterPro" id="IPR000215">
    <property type="entry name" value="Serpin_fam"/>
</dbReference>
<evidence type="ECO:0000259" key="3">
    <source>
        <dbReference type="SMART" id="SM00093"/>
    </source>
</evidence>
<evidence type="ECO:0000313" key="5">
    <source>
        <dbReference type="Proteomes" id="UP000691718"/>
    </source>
</evidence>
<feature type="domain" description="Serpin" evidence="3">
    <location>
        <begin position="56"/>
        <end position="449"/>
    </location>
</feature>
<dbReference type="EMBL" id="CAJQZP010000610">
    <property type="protein sequence ID" value="CAG4971853.1"/>
    <property type="molecule type" value="Genomic_DNA"/>
</dbReference>
<dbReference type="Proteomes" id="UP000691718">
    <property type="component" value="Unassembled WGS sequence"/>
</dbReference>
<dbReference type="CDD" id="cd00172">
    <property type="entry name" value="serpin"/>
    <property type="match status" value="1"/>
</dbReference>
<dbReference type="PANTHER" id="PTHR11461">
    <property type="entry name" value="SERINE PROTEASE INHIBITOR, SERPIN"/>
    <property type="match status" value="1"/>
</dbReference>
<dbReference type="InterPro" id="IPR023795">
    <property type="entry name" value="Serpin_CS"/>
</dbReference>
<organism evidence="4 5">
    <name type="scientific">Parnassius apollo</name>
    <name type="common">Apollo butterfly</name>
    <name type="synonym">Papilio apollo</name>
    <dbReference type="NCBI Taxonomy" id="110799"/>
    <lineage>
        <taxon>Eukaryota</taxon>
        <taxon>Metazoa</taxon>
        <taxon>Ecdysozoa</taxon>
        <taxon>Arthropoda</taxon>
        <taxon>Hexapoda</taxon>
        <taxon>Insecta</taxon>
        <taxon>Pterygota</taxon>
        <taxon>Neoptera</taxon>
        <taxon>Endopterygota</taxon>
        <taxon>Lepidoptera</taxon>
        <taxon>Glossata</taxon>
        <taxon>Ditrysia</taxon>
        <taxon>Papilionoidea</taxon>
        <taxon>Papilionidae</taxon>
        <taxon>Parnassiinae</taxon>
        <taxon>Parnassini</taxon>
        <taxon>Parnassius</taxon>
        <taxon>Parnassius</taxon>
    </lineage>
</organism>
<dbReference type="OrthoDB" id="9518664at2759"/>
<evidence type="ECO:0000256" key="2">
    <source>
        <dbReference type="SAM" id="SignalP"/>
    </source>
</evidence>